<proteinExistence type="predicted"/>
<evidence type="ECO:0000313" key="9">
    <source>
        <dbReference type="WBParaSite" id="MBELARI_LOCUS14310"/>
    </source>
</evidence>
<organism evidence="8 9">
    <name type="scientific">Mesorhabditis belari</name>
    <dbReference type="NCBI Taxonomy" id="2138241"/>
    <lineage>
        <taxon>Eukaryota</taxon>
        <taxon>Metazoa</taxon>
        <taxon>Ecdysozoa</taxon>
        <taxon>Nematoda</taxon>
        <taxon>Chromadorea</taxon>
        <taxon>Rhabditida</taxon>
        <taxon>Rhabditina</taxon>
        <taxon>Rhabditomorpha</taxon>
        <taxon>Rhabditoidea</taxon>
        <taxon>Rhabditidae</taxon>
        <taxon>Mesorhabditinae</taxon>
        <taxon>Mesorhabditis</taxon>
    </lineage>
</organism>
<feature type="region of interest" description="Disordered" evidence="6">
    <location>
        <begin position="312"/>
        <end position="390"/>
    </location>
</feature>
<evidence type="ECO:0000256" key="3">
    <source>
        <dbReference type="ARBA" id="ARBA00022454"/>
    </source>
</evidence>
<sequence>MALKTTGITYPQMFKAFSPQTDGIRYLQRVAYYAMVQIACARKAIHPGAYMKRAVDGQPFRLYVLKKENDFVGKRVHAKLMGALDAVALGYLKELIMVISNNEKDSDDALEVFTMRFVYGDEPHLEFVDSNGLRLASSIRFRGAKYAEADFFKFLDDITILCHVMDKLPKDAYCSLRSTYYNELVPENYVPNGWYDTKTLYDFDHPDALDSFAVGQMHASDAALFLSVKSFAIHDEVEIGEAMKRARNGLTNNDSLNKTVTSDESSFFQENFQHHASPIISGSINGAALNRKEDKTLESQIDKMIIDEQVEKAANRRSERTKQKNLEALASHSEEDGGNVGPIKKGRNTKLRAKAEPILARHRNAKTYRLDKSTPGVATPTSPTHSYTRS</sequence>
<dbReference type="InterPro" id="IPR003511">
    <property type="entry name" value="HORMA_dom"/>
</dbReference>
<evidence type="ECO:0000256" key="5">
    <source>
        <dbReference type="ARBA" id="ARBA00023254"/>
    </source>
</evidence>
<dbReference type="PROSITE" id="PS50815">
    <property type="entry name" value="HORMA"/>
    <property type="match status" value="1"/>
</dbReference>
<dbReference type="PANTHER" id="PTHR48225:SF7">
    <property type="entry name" value="MEIOSIS-SPECIFIC PROTEIN HOP1"/>
    <property type="match status" value="1"/>
</dbReference>
<dbReference type="Gene3D" id="3.30.900.10">
    <property type="entry name" value="HORMA domain"/>
    <property type="match status" value="1"/>
</dbReference>
<dbReference type="GO" id="GO:0005634">
    <property type="term" value="C:nucleus"/>
    <property type="evidence" value="ECO:0007669"/>
    <property type="project" value="UniProtKB-SubCell"/>
</dbReference>
<evidence type="ECO:0000256" key="2">
    <source>
        <dbReference type="ARBA" id="ARBA00004286"/>
    </source>
</evidence>
<feature type="domain" description="HORMA" evidence="7">
    <location>
        <begin position="21"/>
        <end position="224"/>
    </location>
</feature>
<feature type="compositionally biased region" description="Polar residues" evidence="6">
    <location>
        <begin position="379"/>
        <end position="390"/>
    </location>
</feature>
<dbReference type="InterPro" id="IPR036570">
    <property type="entry name" value="HORMA_dom_sf"/>
</dbReference>
<dbReference type="Pfam" id="PF02301">
    <property type="entry name" value="HORMA"/>
    <property type="match status" value="1"/>
</dbReference>
<evidence type="ECO:0000256" key="4">
    <source>
        <dbReference type="ARBA" id="ARBA00023242"/>
    </source>
</evidence>
<protein>
    <submittedName>
        <fullName evidence="9">HORMA domain-containing protein</fullName>
    </submittedName>
</protein>
<dbReference type="GO" id="GO:0051321">
    <property type="term" value="P:meiotic cell cycle"/>
    <property type="evidence" value="ECO:0007669"/>
    <property type="project" value="UniProtKB-KW"/>
</dbReference>
<keyword evidence="4" id="KW-0539">Nucleus</keyword>
<evidence type="ECO:0000256" key="6">
    <source>
        <dbReference type="SAM" id="MobiDB-lite"/>
    </source>
</evidence>
<keyword evidence="5" id="KW-0469">Meiosis</keyword>
<accession>A0AAF3EJW4</accession>
<dbReference type="GO" id="GO:0005694">
    <property type="term" value="C:chromosome"/>
    <property type="evidence" value="ECO:0007669"/>
    <property type="project" value="UniProtKB-SubCell"/>
</dbReference>
<keyword evidence="3" id="KW-0158">Chromosome</keyword>
<evidence type="ECO:0000259" key="7">
    <source>
        <dbReference type="PROSITE" id="PS50815"/>
    </source>
</evidence>
<comment type="subcellular location">
    <subcellularLocation>
        <location evidence="2">Chromosome</location>
    </subcellularLocation>
    <subcellularLocation>
        <location evidence="1">Nucleus</location>
    </subcellularLocation>
</comment>
<reference evidence="9" key="1">
    <citation type="submission" date="2024-02" db="UniProtKB">
        <authorList>
            <consortium name="WormBaseParasite"/>
        </authorList>
    </citation>
    <scope>IDENTIFICATION</scope>
</reference>
<feature type="compositionally biased region" description="Basic and acidic residues" evidence="6">
    <location>
        <begin position="312"/>
        <end position="325"/>
    </location>
</feature>
<dbReference type="WBParaSite" id="MBELARI_LOCUS14310">
    <property type="protein sequence ID" value="MBELARI_LOCUS14310"/>
    <property type="gene ID" value="MBELARI_LOCUS14310"/>
</dbReference>
<dbReference type="Proteomes" id="UP000887575">
    <property type="component" value="Unassembled WGS sequence"/>
</dbReference>
<dbReference type="PANTHER" id="PTHR48225">
    <property type="entry name" value="HORMA DOMAIN-CONTAINING PROTEIN 1"/>
    <property type="match status" value="1"/>
</dbReference>
<dbReference type="AlphaFoldDB" id="A0AAF3EJW4"/>
<name>A0AAF3EJW4_9BILA</name>
<evidence type="ECO:0000256" key="1">
    <source>
        <dbReference type="ARBA" id="ARBA00004123"/>
    </source>
</evidence>
<keyword evidence="8" id="KW-1185">Reference proteome</keyword>
<evidence type="ECO:0000313" key="8">
    <source>
        <dbReference type="Proteomes" id="UP000887575"/>
    </source>
</evidence>
<dbReference type="InterPro" id="IPR051294">
    <property type="entry name" value="HORMA_MeioticProgression"/>
</dbReference>